<evidence type="ECO:0000259" key="2">
    <source>
        <dbReference type="Pfam" id="PF00753"/>
    </source>
</evidence>
<dbReference type="InterPro" id="IPR052159">
    <property type="entry name" value="Competence_DNA_uptake"/>
</dbReference>
<dbReference type="AlphaFoldDB" id="A0AB33FZ86"/>
<name>A0AB33FZ86_SERMA</name>
<evidence type="ECO:0000256" key="1">
    <source>
        <dbReference type="SAM" id="MobiDB-lite"/>
    </source>
</evidence>
<feature type="region of interest" description="Disordered" evidence="1">
    <location>
        <begin position="323"/>
        <end position="361"/>
    </location>
</feature>
<dbReference type="InterPro" id="IPR036866">
    <property type="entry name" value="RibonucZ/Hydroxyglut_hydro"/>
</dbReference>
<protein>
    <recommendedName>
        <fullName evidence="2">Metallo-beta-lactamase domain-containing protein</fullName>
    </recommendedName>
</protein>
<sequence>MAGYGYEIDFLPVGNGDKSGDAIVLRYGEPGSYKVMVVDGGTKESGQKIVDHIKEYYGTTHVDYLVNTHPDADHASGLEVVLEQLTVGEVWVHRPWEYAEEIRHWFKDGRITDESLARRLKDLLSHAYRIEEIADEKGIPVFEPYAGAKIGDFYVLSPDQDWYLDLVPQFNKTPEARSVNMAEAVKSFGLRALEKMASWVDEHWHIETLSEDGETSCENESSVVLYANLDGRGVLLTGDAGIQALGRACDYAEALGLDLISSRFIQVPHHGSRNNVAPSVLNRFVGPKNTQGTAATKTAFVSASKDSEVHPRKVVTNAFLRRGADVHQTKGQSKRHSHNMPNRDGWTASTPVPFHAQVEGD</sequence>
<reference evidence="3 4" key="1">
    <citation type="submission" date="2018-05" db="EMBL/GenBank/DDBJ databases">
        <title>Klebsiella quasipneumonaiae provides a window into carbapenemase gene transfer, plasmid rearrangements and nosocomial acquisition from the hospital environment.</title>
        <authorList>
            <person name="Mathers A.J."/>
            <person name="Vegesana K."/>
            <person name="Stoesser N."/>
            <person name="Crook D."/>
            <person name="Vaughan A."/>
            <person name="Barry K."/>
            <person name="Parikh H."/>
            <person name="Sebra R."/>
            <person name="Kotay S."/>
            <person name="Walker A.S."/>
            <person name="Sheppard A.E."/>
        </authorList>
    </citation>
    <scope>NUCLEOTIDE SEQUENCE [LARGE SCALE GENOMIC DNA]</scope>
    <source>
        <strain evidence="3 4">CAV1761</strain>
    </source>
</reference>
<dbReference type="RefSeq" id="WP_047727732.1">
    <property type="nucleotide sequence ID" value="NZ_CP011642.1"/>
</dbReference>
<accession>A0AB33FZ86</accession>
<evidence type="ECO:0000313" key="4">
    <source>
        <dbReference type="Proteomes" id="UP000245399"/>
    </source>
</evidence>
<dbReference type="Gene3D" id="3.60.15.10">
    <property type="entry name" value="Ribonuclease Z/Hydroxyacylglutathione hydrolase-like"/>
    <property type="match status" value="1"/>
</dbReference>
<dbReference type="InterPro" id="IPR001279">
    <property type="entry name" value="Metallo-B-lactamas"/>
</dbReference>
<dbReference type="Pfam" id="PF00753">
    <property type="entry name" value="Lactamase_B"/>
    <property type="match status" value="1"/>
</dbReference>
<dbReference type="PANTHER" id="PTHR30619">
    <property type="entry name" value="DNA INTERNALIZATION/COMPETENCE PROTEIN COMEC/REC2"/>
    <property type="match status" value="1"/>
</dbReference>
<feature type="domain" description="Metallo-beta-lactamase" evidence="2">
    <location>
        <begin position="34"/>
        <end position="118"/>
    </location>
</feature>
<dbReference type="SUPFAM" id="SSF56281">
    <property type="entry name" value="Metallo-hydrolase/oxidoreductase"/>
    <property type="match status" value="1"/>
</dbReference>
<dbReference type="Proteomes" id="UP000245399">
    <property type="component" value="Chromosome"/>
</dbReference>
<dbReference type="EMBL" id="CP029449">
    <property type="protein sequence ID" value="AWL66981.1"/>
    <property type="molecule type" value="Genomic_DNA"/>
</dbReference>
<evidence type="ECO:0000313" key="3">
    <source>
        <dbReference type="EMBL" id="AWL66981.1"/>
    </source>
</evidence>
<dbReference type="PANTHER" id="PTHR30619:SF1">
    <property type="entry name" value="RECOMBINATION PROTEIN 2"/>
    <property type="match status" value="1"/>
</dbReference>
<organism evidence="3 4">
    <name type="scientific">Serratia marcescens</name>
    <dbReference type="NCBI Taxonomy" id="615"/>
    <lineage>
        <taxon>Bacteria</taxon>
        <taxon>Pseudomonadati</taxon>
        <taxon>Pseudomonadota</taxon>
        <taxon>Gammaproteobacteria</taxon>
        <taxon>Enterobacterales</taxon>
        <taxon>Yersiniaceae</taxon>
        <taxon>Serratia</taxon>
    </lineage>
</organism>
<gene>
    <name evidence="3" type="ORF">DKC05_04510</name>
</gene>
<proteinExistence type="predicted"/>